<dbReference type="PANTHER" id="PTHR30349:SF81">
    <property type="entry name" value="TYROSINE RECOMBINASE XERC"/>
    <property type="match status" value="1"/>
</dbReference>
<comment type="subcellular location">
    <subcellularLocation>
        <location evidence="1 11">Cytoplasm</location>
    </subcellularLocation>
</comment>
<keyword evidence="15" id="KW-1185">Reference proteome</keyword>
<protein>
    <recommendedName>
        <fullName evidence="3 11">Tyrosine recombinase XerD</fullName>
    </recommendedName>
</protein>
<dbReference type="InterPro" id="IPR044068">
    <property type="entry name" value="CB"/>
</dbReference>
<dbReference type="GO" id="GO:0051301">
    <property type="term" value="P:cell division"/>
    <property type="evidence" value="ECO:0007669"/>
    <property type="project" value="UniProtKB-KW"/>
</dbReference>
<dbReference type="InterPro" id="IPR010998">
    <property type="entry name" value="Integrase_recombinase_N"/>
</dbReference>
<keyword evidence="4 11" id="KW-0963">Cytoplasm</keyword>
<sequence length="295" mass="33124">MEQYLDHFMNYLTVERGLAVNTLEAYGRDLTRYLDFLEKHEVAAVADISATHVLGFLGALKNAGLAPRSRARSLVAVRTFHKFMVAEKIAVANPADRIESMRLMQSLPDTLSPREVERLLAAPVEPTPMGLRDRAMLELLYATGLRVSELVGLRLGDVQVLMGCVRTLGKGRKERLVPVGETALSELDVYLREGRPLLGKKAASLHLFLNRSGNGLTRQGFWKIIKRRALQAGIRKNITPHTLRHSFATHLLENGADLRAVQAMLGHADISTTQIYTHVTRERLRRLHEQYHPRG</sequence>
<feature type="active site" evidence="11">
    <location>
        <position position="170"/>
    </location>
</feature>
<keyword evidence="10 11" id="KW-0131">Cell cycle</keyword>
<feature type="domain" description="Core-binding (CB)" evidence="13">
    <location>
        <begin position="1"/>
        <end position="85"/>
    </location>
</feature>
<evidence type="ECO:0000256" key="9">
    <source>
        <dbReference type="ARBA" id="ARBA00023172"/>
    </source>
</evidence>
<dbReference type="PROSITE" id="PS51898">
    <property type="entry name" value="TYR_RECOMBINASE"/>
    <property type="match status" value="1"/>
</dbReference>
<feature type="active site" evidence="11">
    <location>
        <position position="241"/>
    </location>
</feature>
<keyword evidence="7 11" id="KW-0229">DNA integration</keyword>
<dbReference type="CDD" id="cd00798">
    <property type="entry name" value="INT_XerDC_C"/>
    <property type="match status" value="1"/>
</dbReference>
<dbReference type="InterPro" id="IPR013762">
    <property type="entry name" value="Integrase-like_cat_sf"/>
</dbReference>
<evidence type="ECO:0000313" key="15">
    <source>
        <dbReference type="Proteomes" id="UP000035068"/>
    </source>
</evidence>
<comment type="caution">
    <text evidence="14">The sequence shown here is derived from an EMBL/GenBank/DDBJ whole genome shotgun (WGS) entry which is preliminary data.</text>
</comment>
<dbReference type="InterPro" id="IPR050090">
    <property type="entry name" value="Tyrosine_recombinase_XerCD"/>
</dbReference>
<evidence type="ECO:0000256" key="11">
    <source>
        <dbReference type="HAMAP-Rule" id="MF_01807"/>
    </source>
</evidence>
<dbReference type="Gene3D" id="1.10.150.130">
    <property type="match status" value="1"/>
</dbReference>
<dbReference type="InterPro" id="IPR002104">
    <property type="entry name" value="Integrase_catalytic"/>
</dbReference>
<keyword evidence="6 11" id="KW-0159">Chromosome partition</keyword>
<comment type="subunit">
    <text evidence="11">Forms a cyclic heterotetrameric complex composed of two molecules of XerC and two molecules of XerD.</text>
</comment>
<dbReference type="GO" id="GO:0005737">
    <property type="term" value="C:cytoplasm"/>
    <property type="evidence" value="ECO:0007669"/>
    <property type="project" value="UniProtKB-SubCell"/>
</dbReference>
<proteinExistence type="inferred from homology"/>
<dbReference type="GO" id="GO:0007059">
    <property type="term" value="P:chromosome segregation"/>
    <property type="evidence" value="ECO:0007669"/>
    <property type="project" value="UniProtKB-UniRule"/>
</dbReference>
<name>A0A0C2DTM9_9BACT</name>
<evidence type="ECO:0000256" key="10">
    <source>
        <dbReference type="ARBA" id="ARBA00023306"/>
    </source>
</evidence>
<keyword evidence="8 11" id="KW-0238">DNA-binding</keyword>
<feature type="domain" description="Tyr recombinase" evidence="12">
    <location>
        <begin position="106"/>
        <end position="289"/>
    </location>
</feature>
<dbReference type="Proteomes" id="UP000035068">
    <property type="component" value="Unassembled WGS sequence"/>
</dbReference>
<gene>
    <name evidence="11" type="primary">xerD</name>
    <name evidence="14" type="ORF">GFER_06765</name>
</gene>
<evidence type="ECO:0000256" key="3">
    <source>
        <dbReference type="ARBA" id="ARBA00015810"/>
    </source>
</evidence>
<dbReference type="NCBIfam" id="TIGR02225">
    <property type="entry name" value="recomb_XerD"/>
    <property type="match status" value="1"/>
</dbReference>
<evidence type="ECO:0000256" key="6">
    <source>
        <dbReference type="ARBA" id="ARBA00022829"/>
    </source>
</evidence>
<dbReference type="EMBL" id="JWJD01000002">
    <property type="protein sequence ID" value="KIH76809.1"/>
    <property type="molecule type" value="Genomic_DNA"/>
</dbReference>
<dbReference type="SUPFAM" id="SSF47823">
    <property type="entry name" value="lambda integrase-like, N-terminal domain"/>
    <property type="match status" value="1"/>
</dbReference>
<dbReference type="InterPro" id="IPR004107">
    <property type="entry name" value="Integrase_SAM-like_N"/>
</dbReference>
<feature type="active site" evidence="11">
    <location>
        <position position="244"/>
    </location>
</feature>
<dbReference type="Gene3D" id="1.10.443.10">
    <property type="entry name" value="Intergrase catalytic core"/>
    <property type="match status" value="1"/>
</dbReference>
<evidence type="ECO:0000313" key="14">
    <source>
        <dbReference type="EMBL" id="KIH76809.1"/>
    </source>
</evidence>
<dbReference type="HAMAP" id="MF_01808">
    <property type="entry name" value="Recomb_XerC_XerD"/>
    <property type="match status" value="1"/>
</dbReference>
<dbReference type="AlphaFoldDB" id="A0A0C2DTM9"/>
<feature type="active site" description="O-(3'-phospho-DNA)-tyrosine intermediate" evidence="11">
    <location>
        <position position="276"/>
    </location>
</feature>
<organism evidence="14 15">
    <name type="scientific">Geoalkalibacter ferrihydriticus DSM 17813</name>
    <dbReference type="NCBI Taxonomy" id="1121915"/>
    <lineage>
        <taxon>Bacteria</taxon>
        <taxon>Pseudomonadati</taxon>
        <taxon>Thermodesulfobacteriota</taxon>
        <taxon>Desulfuromonadia</taxon>
        <taxon>Desulfuromonadales</taxon>
        <taxon>Geoalkalibacteraceae</taxon>
        <taxon>Geoalkalibacter</taxon>
    </lineage>
</organism>
<dbReference type="GO" id="GO:0006313">
    <property type="term" value="P:DNA transposition"/>
    <property type="evidence" value="ECO:0007669"/>
    <property type="project" value="UniProtKB-UniRule"/>
</dbReference>
<feature type="active site" evidence="11">
    <location>
        <position position="267"/>
    </location>
</feature>
<dbReference type="RefSeq" id="WP_040097787.1">
    <property type="nucleotide sequence ID" value="NZ_JWJD01000002.1"/>
</dbReference>
<evidence type="ECO:0000256" key="4">
    <source>
        <dbReference type="ARBA" id="ARBA00022490"/>
    </source>
</evidence>
<dbReference type="Pfam" id="PF00589">
    <property type="entry name" value="Phage_integrase"/>
    <property type="match status" value="1"/>
</dbReference>
<dbReference type="GO" id="GO:0003677">
    <property type="term" value="F:DNA binding"/>
    <property type="evidence" value="ECO:0007669"/>
    <property type="project" value="UniProtKB-UniRule"/>
</dbReference>
<keyword evidence="5 11" id="KW-0132">Cell division</keyword>
<reference evidence="14 15" key="1">
    <citation type="submission" date="2014-12" db="EMBL/GenBank/DDBJ databases">
        <title>Genomes of Geoalkalibacter ferrihydriticus and Geoalkalibacter subterraneus, two haloalkaliphilic metal-reducing members of the Geobacteraceae.</title>
        <authorList>
            <person name="Badalamenti J.P."/>
            <person name="Torres C.I."/>
            <person name="Krajmalnik-Brown R."/>
            <person name="Bond D.R."/>
        </authorList>
    </citation>
    <scope>NUCLEOTIDE SEQUENCE [LARGE SCALE GENOMIC DNA]</scope>
    <source>
        <strain evidence="14 15">DSM 17813</strain>
    </source>
</reference>
<evidence type="ECO:0000256" key="7">
    <source>
        <dbReference type="ARBA" id="ARBA00022908"/>
    </source>
</evidence>
<evidence type="ECO:0000256" key="1">
    <source>
        <dbReference type="ARBA" id="ARBA00004496"/>
    </source>
</evidence>
<accession>A0A0C2DTM9</accession>
<dbReference type="InterPro" id="IPR011932">
    <property type="entry name" value="Recomb_XerD"/>
</dbReference>
<dbReference type="InterPro" id="IPR023009">
    <property type="entry name" value="Tyrosine_recombinase_XerC/XerD"/>
</dbReference>
<evidence type="ECO:0000259" key="13">
    <source>
        <dbReference type="PROSITE" id="PS51900"/>
    </source>
</evidence>
<dbReference type="InterPro" id="IPR011010">
    <property type="entry name" value="DNA_brk_join_enz"/>
</dbReference>
<keyword evidence="9 11" id="KW-0233">DNA recombination</keyword>
<dbReference type="Pfam" id="PF02899">
    <property type="entry name" value="Phage_int_SAM_1"/>
    <property type="match status" value="1"/>
</dbReference>
<evidence type="ECO:0000256" key="2">
    <source>
        <dbReference type="ARBA" id="ARBA00010450"/>
    </source>
</evidence>
<evidence type="ECO:0000259" key="12">
    <source>
        <dbReference type="PROSITE" id="PS51898"/>
    </source>
</evidence>
<evidence type="ECO:0000256" key="8">
    <source>
        <dbReference type="ARBA" id="ARBA00023125"/>
    </source>
</evidence>
<dbReference type="PROSITE" id="PS51900">
    <property type="entry name" value="CB"/>
    <property type="match status" value="1"/>
</dbReference>
<dbReference type="HAMAP" id="MF_01807">
    <property type="entry name" value="Recomb_XerD"/>
    <property type="match status" value="1"/>
</dbReference>
<dbReference type="NCBIfam" id="NF001399">
    <property type="entry name" value="PRK00283.1"/>
    <property type="match status" value="1"/>
</dbReference>
<feature type="active site" evidence="11">
    <location>
        <position position="146"/>
    </location>
</feature>
<dbReference type="GO" id="GO:0009037">
    <property type="term" value="F:tyrosine-based site-specific recombinase activity"/>
    <property type="evidence" value="ECO:0007669"/>
    <property type="project" value="UniProtKB-UniRule"/>
</dbReference>
<dbReference type="PANTHER" id="PTHR30349">
    <property type="entry name" value="PHAGE INTEGRASE-RELATED"/>
    <property type="match status" value="1"/>
</dbReference>
<dbReference type="SUPFAM" id="SSF56349">
    <property type="entry name" value="DNA breaking-rejoining enzymes"/>
    <property type="match status" value="1"/>
</dbReference>
<comment type="similarity">
    <text evidence="2 11">Belongs to the 'phage' integrase family. XerD subfamily.</text>
</comment>
<comment type="function">
    <text evidence="11">Site-specific tyrosine recombinase, which acts by catalyzing the cutting and rejoining of the recombining DNA molecules. The XerC-XerD complex is essential to convert dimers of the bacterial chromosome into monomers to permit their segregation at cell division. It also contributes to the segregational stability of plasmids.</text>
</comment>
<evidence type="ECO:0000256" key="5">
    <source>
        <dbReference type="ARBA" id="ARBA00022618"/>
    </source>
</evidence>